<protein>
    <submittedName>
        <fullName evidence="4">FecR domain-containing protein</fullName>
    </submittedName>
</protein>
<dbReference type="PIRSF" id="PIRSF018266">
    <property type="entry name" value="FecR"/>
    <property type="match status" value="1"/>
</dbReference>
<feature type="domain" description="FecR protein" evidence="2">
    <location>
        <begin position="116"/>
        <end position="206"/>
    </location>
</feature>
<keyword evidence="1" id="KW-0812">Transmembrane</keyword>
<dbReference type="GO" id="GO:0016989">
    <property type="term" value="F:sigma factor antagonist activity"/>
    <property type="evidence" value="ECO:0007669"/>
    <property type="project" value="TreeGrafter"/>
</dbReference>
<evidence type="ECO:0000313" key="4">
    <source>
        <dbReference type="EMBL" id="QNQ08567.1"/>
    </source>
</evidence>
<dbReference type="EMBL" id="CP061038">
    <property type="protein sequence ID" value="QNQ08567.1"/>
    <property type="molecule type" value="Genomic_DNA"/>
</dbReference>
<evidence type="ECO:0000313" key="5">
    <source>
        <dbReference type="Proteomes" id="UP000516148"/>
    </source>
</evidence>
<dbReference type="Gene3D" id="2.60.120.1440">
    <property type="match status" value="1"/>
</dbReference>
<dbReference type="Proteomes" id="UP000516148">
    <property type="component" value="Chromosome"/>
</dbReference>
<dbReference type="RefSeq" id="WP_187760895.1">
    <property type="nucleotide sequence ID" value="NZ_CP061038.1"/>
</dbReference>
<dbReference type="Pfam" id="PF16220">
    <property type="entry name" value="DUF4880"/>
    <property type="match status" value="1"/>
</dbReference>
<feature type="domain" description="FecR N-terminal" evidence="3">
    <location>
        <begin position="17"/>
        <end position="57"/>
    </location>
</feature>
<keyword evidence="1" id="KW-0472">Membrane</keyword>
<evidence type="ECO:0000259" key="2">
    <source>
        <dbReference type="Pfam" id="PF04773"/>
    </source>
</evidence>
<dbReference type="KEGG" id="spap:H3Z74_17710"/>
<keyword evidence="5" id="KW-1185">Reference proteome</keyword>
<dbReference type="AlphaFoldDB" id="A0A7H0LFW4"/>
<dbReference type="InterPro" id="IPR012373">
    <property type="entry name" value="Ferrdict_sens_TM"/>
</dbReference>
<dbReference type="Pfam" id="PF04773">
    <property type="entry name" value="FecR"/>
    <property type="match status" value="1"/>
</dbReference>
<keyword evidence="1" id="KW-1133">Transmembrane helix</keyword>
<feature type="transmembrane region" description="Helical" evidence="1">
    <location>
        <begin position="90"/>
        <end position="110"/>
    </location>
</feature>
<gene>
    <name evidence="4" type="ORF">H3Z74_17710</name>
</gene>
<accession>A0A7H0LFW4</accession>
<dbReference type="InterPro" id="IPR032623">
    <property type="entry name" value="FecR_N"/>
</dbReference>
<dbReference type="PANTHER" id="PTHR30273">
    <property type="entry name" value="PERIPLASMIC SIGNAL SENSOR AND SIGMA FACTOR ACTIVATOR FECR-RELATED"/>
    <property type="match status" value="1"/>
</dbReference>
<name>A0A7H0LFW4_9SPHN</name>
<organism evidence="4 5">
    <name type="scientific">Sphingomonas alpina</name>
    <dbReference type="NCBI Taxonomy" id="653931"/>
    <lineage>
        <taxon>Bacteria</taxon>
        <taxon>Pseudomonadati</taxon>
        <taxon>Pseudomonadota</taxon>
        <taxon>Alphaproteobacteria</taxon>
        <taxon>Sphingomonadales</taxon>
        <taxon>Sphingomonadaceae</taxon>
        <taxon>Sphingomonas</taxon>
    </lineage>
</organism>
<reference evidence="4 5" key="1">
    <citation type="submission" date="2020-09" db="EMBL/GenBank/DDBJ databases">
        <title>Sphingomonas sp., a new species isolated from pork steak.</title>
        <authorList>
            <person name="Heidler von Heilborn D."/>
        </authorList>
    </citation>
    <scope>NUCLEOTIDE SEQUENCE [LARGE SCALE GENOMIC DNA]</scope>
    <source>
        <strain evidence="5">S8-3T</strain>
    </source>
</reference>
<evidence type="ECO:0000259" key="3">
    <source>
        <dbReference type="Pfam" id="PF16220"/>
    </source>
</evidence>
<sequence length="325" mass="35255">MSVTDPAMRSSDAVAAEAALWLVRTAGNRAAGRRDAGFERWIAEHPHHRAAFADAAAAFRDLGTVIARAPAPKRTTAAPRRWFATGFRPVWAVAAMACLLAVVALSQQFMVADPVYATAIGEQRTIRLTDATKLVLNTDTELKVDYDAERRRIVLDRGEALFEVAHNPARPFYVEVGNDYIRAVGTVFTVRRDARGIEVMLLSGRVVVGETGAARPRLALNPGDRLRLGKGTSPAIDRPVIDDVTAWRRGQLVFNATPVPAAVAEMNRYSARPIVLREALPGNARLSGVFETGESEAFARNLAAIYGLRAVETSDGYVLQGVPAR</sequence>
<dbReference type="InterPro" id="IPR006860">
    <property type="entry name" value="FecR"/>
</dbReference>
<dbReference type="PANTHER" id="PTHR30273:SF2">
    <property type="entry name" value="PROTEIN FECR"/>
    <property type="match status" value="1"/>
</dbReference>
<evidence type="ECO:0000256" key="1">
    <source>
        <dbReference type="SAM" id="Phobius"/>
    </source>
</evidence>
<proteinExistence type="predicted"/>